<name>A0ABU1I6L8_9BURK</name>
<dbReference type="InterPro" id="IPR005119">
    <property type="entry name" value="LysR_subst-bd"/>
</dbReference>
<proteinExistence type="inferred from homology"/>
<evidence type="ECO:0000313" key="6">
    <source>
        <dbReference type="EMBL" id="MDR6212869.1"/>
    </source>
</evidence>
<dbReference type="InterPro" id="IPR036388">
    <property type="entry name" value="WH-like_DNA-bd_sf"/>
</dbReference>
<dbReference type="InterPro" id="IPR000847">
    <property type="entry name" value="LysR_HTH_N"/>
</dbReference>
<sequence>MNLRQLEVFQAVMQTGNMSAAARLISITPSAVSKTIAHAELQLGYPLFSRTRHALVPTPEAQALFAASSQIHRQLDELRRTALNLRQPEDGLVRLAAIPSVTHEFLPAVLELHARRAPRVQVEVRTLHQDQMAQALLTRAVDCALGFYAHPHPQVHSRMLVSGPLCIAVTREIWLRAVRVNRSDPLSFLANTPMIPLLGDDPMRPYMAEIARTLGVHTELSIQVQTSRLALELVKRGLGWTVIDFLTASNLDPATMAAVPLPDLPPIPLYAYHATQRPPDRHAAGLLDLLPGLLSHAMGPPRAQAAPGAAH</sequence>
<keyword evidence="7" id="KW-1185">Reference proteome</keyword>
<evidence type="ECO:0000256" key="3">
    <source>
        <dbReference type="ARBA" id="ARBA00023125"/>
    </source>
</evidence>
<reference evidence="6 7" key="1">
    <citation type="submission" date="2023-08" db="EMBL/GenBank/DDBJ databases">
        <title>Functional and genomic diversity of the sorghum phyllosphere microbiome.</title>
        <authorList>
            <person name="Shade A."/>
        </authorList>
    </citation>
    <scope>NUCLEOTIDE SEQUENCE [LARGE SCALE GENOMIC DNA]</scope>
    <source>
        <strain evidence="6 7">SORGH_AS_0335</strain>
    </source>
</reference>
<dbReference type="PANTHER" id="PTHR30427">
    <property type="entry name" value="TRANSCRIPTIONAL ACTIVATOR PROTEIN LYSR"/>
    <property type="match status" value="1"/>
</dbReference>
<dbReference type="RefSeq" id="WP_309825908.1">
    <property type="nucleotide sequence ID" value="NZ_JAVIZX010000001.1"/>
</dbReference>
<dbReference type="SUPFAM" id="SSF53850">
    <property type="entry name" value="Periplasmic binding protein-like II"/>
    <property type="match status" value="1"/>
</dbReference>
<comment type="similarity">
    <text evidence="1">Belongs to the LysR transcriptional regulatory family.</text>
</comment>
<dbReference type="Pfam" id="PF03466">
    <property type="entry name" value="LysR_substrate"/>
    <property type="match status" value="1"/>
</dbReference>
<evidence type="ECO:0000313" key="7">
    <source>
        <dbReference type="Proteomes" id="UP001267710"/>
    </source>
</evidence>
<comment type="caution">
    <text evidence="6">The sequence shown here is derived from an EMBL/GenBank/DDBJ whole genome shotgun (WGS) entry which is preliminary data.</text>
</comment>
<keyword evidence="3 6" id="KW-0238">DNA-binding</keyword>
<feature type="domain" description="HTH lysR-type" evidence="5">
    <location>
        <begin position="1"/>
        <end position="58"/>
    </location>
</feature>
<evidence type="ECO:0000256" key="2">
    <source>
        <dbReference type="ARBA" id="ARBA00023015"/>
    </source>
</evidence>
<organism evidence="6 7">
    <name type="scientific">Paracidovorax wautersii</name>
    <dbReference type="NCBI Taxonomy" id="1177982"/>
    <lineage>
        <taxon>Bacteria</taxon>
        <taxon>Pseudomonadati</taxon>
        <taxon>Pseudomonadota</taxon>
        <taxon>Betaproteobacteria</taxon>
        <taxon>Burkholderiales</taxon>
        <taxon>Comamonadaceae</taxon>
        <taxon>Paracidovorax</taxon>
    </lineage>
</organism>
<evidence type="ECO:0000256" key="1">
    <source>
        <dbReference type="ARBA" id="ARBA00009437"/>
    </source>
</evidence>
<dbReference type="Pfam" id="PF00126">
    <property type="entry name" value="HTH_1"/>
    <property type="match status" value="1"/>
</dbReference>
<gene>
    <name evidence="6" type="ORF">QE399_000558</name>
</gene>
<dbReference type="SUPFAM" id="SSF46785">
    <property type="entry name" value="Winged helix' DNA-binding domain"/>
    <property type="match status" value="1"/>
</dbReference>
<keyword evidence="4" id="KW-0804">Transcription</keyword>
<protein>
    <submittedName>
        <fullName evidence="6">DNA-binding transcriptional LysR family regulator</fullName>
    </submittedName>
</protein>
<dbReference type="Gene3D" id="1.10.10.10">
    <property type="entry name" value="Winged helix-like DNA-binding domain superfamily/Winged helix DNA-binding domain"/>
    <property type="match status" value="1"/>
</dbReference>
<dbReference type="Proteomes" id="UP001267710">
    <property type="component" value="Unassembled WGS sequence"/>
</dbReference>
<dbReference type="PANTHER" id="PTHR30427:SF1">
    <property type="entry name" value="TRANSCRIPTIONAL ACTIVATOR PROTEIN LYSR"/>
    <property type="match status" value="1"/>
</dbReference>
<dbReference type="PROSITE" id="PS50931">
    <property type="entry name" value="HTH_LYSR"/>
    <property type="match status" value="1"/>
</dbReference>
<accession>A0ABU1I6L8</accession>
<dbReference type="GO" id="GO:0003677">
    <property type="term" value="F:DNA binding"/>
    <property type="evidence" value="ECO:0007669"/>
    <property type="project" value="UniProtKB-KW"/>
</dbReference>
<dbReference type="Gene3D" id="3.40.190.10">
    <property type="entry name" value="Periplasmic binding protein-like II"/>
    <property type="match status" value="2"/>
</dbReference>
<dbReference type="InterPro" id="IPR036390">
    <property type="entry name" value="WH_DNA-bd_sf"/>
</dbReference>
<evidence type="ECO:0000259" key="5">
    <source>
        <dbReference type="PROSITE" id="PS50931"/>
    </source>
</evidence>
<evidence type="ECO:0000256" key="4">
    <source>
        <dbReference type="ARBA" id="ARBA00023163"/>
    </source>
</evidence>
<dbReference type="EMBL" id="JAVIZX010000001">
    <property type="protein sequence ID" value="MDR6212869.1"/>
    <property type="molecule type" value="Genomic_DNA"/>
</dbReference>
<keyword evidence="2" id="KW-0805">Transcription regulation</keyword>